<keyword evidence="2" id="KW-1185">Reference proteome</keyword>
<name>A0ABS0FDH2_9FLAO</name>
<protein>
    <recommendedName>
        <fullName evidence="3">Addiction module component</fullName>
    </recommendedName>
</protein>
<sequence>MNAIRQIVEVKDHKINIELPENFNADKVEVIIFPVDEEELYYVSEEEKNLMRERLKNINEEDFESWDSIRQNYL</sequence>
<comment type="caution">
    <text evidence="1">The sequence shown here is derived from an EMBL/GenBank/DDBJ whole genome shotgun (WGS) entry which is preliminary data.</text>
</comment>
<organism evidence="1 2">
    <name type="scientific">Kaistella gelatinilytica</name>
    <dbReference type="NCBI Taxonomy" id="2787636"/>
    <lineage>
        <taxon>Bacteria</taxon>
        <taxon>Pseudomonadati</taxon>
        <taxon>Bacteroidota</taxon>
        <taxon>Flavobacteriia</taxon>
        <taxon>Flavobacteriales</taxon>
        <taxon>Weeksellaceae</taxon>
        <taxon>Chryseobacterium group</taxon>
        <taxon>Kaistella</taxon>
    </lineage>
</organism>
<dbReference type="Proteomes" id="UP000660070">
    <property type="component" value="Unassembled WGS sequence"/>
</dbReference>
<accession>A0ABS0FDH2</accession>
<dbReference type="RefSeq" id="WP_196080242.1">
    <property type="nucleotide sequence ID" value="NZ_JADPVI010000003.1"/>
</dbReference>
<evidence type="ECO:0000313" key="1">
    <source>
        <dbReference type="EMBL" id="MBF8457758.1"/>
    </source>
</evidence>
<evidence type="ECO:0008006" key="3">
    <source>
        <dbReference type="Google" id="ProtNLM"/>
    </source>
</evidence>
<dbReference type="EMBL" id="JADPVI010000003">
    <property type="protein sequence ID" value="MBF8457758.1"/>
    <property type="molecule type" value="Genomic_DNA"/>
</dbReference>
<reference evidence="1 2" key="1">
    <citation type="submission" date="2020-11" db="EMBL/GenBank/DDBJ databases">
        <title>Kaistella gelatinilytica sp. nov., a flavobacterium isolated from Antarctic Soil.</title>
        <authorList>
            <person name="Li J."/>
        </authorList>
    </citation>
    <scope>NUCLEOTIDE SEQUENCE [LARGE SCALE GENOMIC DNA]</scope>
    <source>
        <strain evidence="1 2">G5-32</strain>
    </source>
</reference>
<gene>
    <name evidence="1" type="ORF">IV494_11265</name>
</gene>
<proteinExistence type="predicted"/>
<evidence type="ECO:0000313" key="2">
    <source>
        <dbReference type="Proteomes" id="UP000660070"/>
    </source>
</evidence>